<name>A0A2T3FUQ2_9CLOT</name>
<dbReference type="GO" id="GO:0042276">
    <property type="term" value="P:error-prone translesion synthesis"/>
    <property type="evidence" value="ECO:0007669"/>
    <property type="project" value="TreeGrafter"/>
</dbReference>
<keyword evidence="5" id="KW-0808">Transferase</keyword>
<protein>
    <submittedName>
        <fullName evidence="8">DNA methylase</fullName>
    </submittedName>
</protein>
<evidence type="ECO:0000256" key="4">
    <source>
        <dbReference type="ARBA" id="ARBA00022763"/>
    </source>
</evidence>
<keyword evidence="8" id="KW-0489">Methyltransferase</keyword>
<dbReference type="Gene3D" id="1.10.150.20">
    <property type="entry name" value="5' to 3' exonuclease, C-terminal subdomain"/>
    <property type="match status" value="1"/>
</dbReference>
<accession>A0A2T3FUQ2</accession>
<dbReference type="InterPro" id="IPR050116">
    <property type="entry name" value="DNA_polymerase-Y"/>
</dbReference>
<keyword evidence="5" id="KW-0239">DNA-directed DNA polymerase</keyword>
<dbReference type="SUPFAM" id="SSF56672">
    <property type="entry name" value="DNA/RNA polymerases"/>
    <property type="match status" value="1"/>
</dbReference>
<keyword evidence="3" id="KW-0548">Nucleotidyltransferase</keyword>
<evidence type="ECO:0000256" key="6">
    <source>
        <dbReference type="SAM" id="Coils"/>
    </source>
</evidence>
<dbReference type="RefSeq" id="WP_107000133.1">
    <property type="nucleotide sequence ID" value="NZ_JAQDZI010000001.1"/>
</dbReference>
<evidence type="ECO:0000259" key="7">
    <source>
        <dbReference type="PROSITE" id="PS50173"/>
    </source>
</evidence>
<dbReference type="GO" id="GO:0006281">
    <property type="term" value="P:DNA repair"/>
    <property type="evidence" value="ECO:0007669"/>
    <property type="project" value="InterPro"/>
</dbReference>
<evidence type="ECO:0000256" key="3">
    <source>
        <dbReference type="ARBA" id="ARBA00022695"/>
    </source>
</evidence>
<gene>
    <name evidence="8" type="ORF">C7U56_03380</name>
</gene>
<dbReference type="GO" id="GO:0003684">
    <property type="term" value="F:damaged DNA binding"/>
    <property type="evidence" value="ECO:0007669"/>
    <property type="project" value="InterPro"/>
</dbReference>
<keyword evidence="2" id="KW-0515">Mutator protein</keyword>
<dbReference type="AlphaFoldDB" id="A0A2T3FUQ2"/>
<keyword evidence="9" id="KW-1185">Reference proteome</keyword>
<keyword evidence="4" id="KW-0227">DNA damage</keyword>
<feature type="domain" description="UmuC" evidence="7">
    <location>
        <begin position="10"/>
        <end position="238"/>
    </location>
</feature>
<evidence type="ECO:0000313" key="8">
    <source>
        <dbReference type="EMBL" id="PST38974.1"/>
    </source>
</evidence>
<dbReference type="PANTHER" id="PTHR11076">
    <property type="entry name" value="DNA REPAIR POLYMERASE UMUC / TRANSFERASE FAMILY MEMBER"/>
    <property type="match status" value="1"/>
</dbReference>
<dbReference type="InterPro" id="IPR001126">
    <property type="entry name" value="UmuC"/>
</dbReference>
<dbReference type="GO" id="GO:0003887">
    <property type="term" value="F:DNA-directed DNA polymerase activity"/>
    <property type="evidence" value="ECO:0007669"/>
    <property type="project" value="UniProtKB-KW"/>
</dbReference>
<dbReference type="GO" id="GO:0009432">
    <property type="term" value="P:SOS response"/>
    <property type="evidence" value="ECO:0007669"/>
    <property type="project" value="TreeGrafter"/>
</dbReference>
<dbReference type="InterPro" id="IPR043502">
    <property type="entry name" value="DNA/RNA_pol_sf"/>
</dbReference>
<sequence length="514" mass="58878">MQKTVSRRAYIAIDLKSFYASVECVERGLDPLTTNLVVANPSRTEKTICLAVSPSLKSYGVPGRPRLFEVIQRIREVNEERRRLAPGRQFRDKSWRNEELKADPSLAVSYLVAPPRMAYYMKWSTQIYQIYLRYVAPEDIHVYSIDEVFMDVTEYLGIYKVSPRELAKRIIRTVLEETGITATAGIGTNLYLCKVAMDIVAKHVEADKDGVRIAELDEQSYRELLWTHEPLTDFWRVGPGYQKKLWQAGLRTMGDIARCSLGKPGEFYSEELLYQMFGINAELLIDHAWGYESCTIAQIRAYKPQSSSLGCGQVLHCPYTADKARIVVQEMIDGISLELVEKRLVTDQLVLTVGYDIENLTRPEIRKVYKGPVTTDRYGRRVPKHAHGTWNLPRATSSSSELLEAMAALYDKIVNPALLIRRMSLSACHVVNEKMAKEREQKETFEQLELFTDYAKKEAKEKEEQKKRERERRMQEALLTIKKKYGKNAVLRGMNFEEGATAKERNGQIGGHQA</sequence>
<evidence type="ECO:0000256" key="1">
    <source>
        <dbReference type="ARBA" id="ARBA00010945"/>
    </source>
</evidence>
<comment type="similarity">
    <text evidence="1">Belongs to the DNA polymerase type-Y family.</text>
</comment>
<proteinExistence type="inferred from homology"/>
<reference evidence="8 9" key="1">
    <citation type="submission" date="2018-03" db="EMBL/GenBank/DDBJ databases">
        <title>Lachnoclostridium SNUG30386 gen.nov., sp.nov., isolated from human faeces.</title>
        <authorList>
            <person name="Seo B."/>
            <person name="Jeon K."/>
            <person name="Ko G."/>
        </authorList>
    </citation>
    <scope>NUCLEOTIDE SEQUENCE [LARGE SCALE GENOMIC DNA]</scope>
    <source>
        <strain evidence="8 9">SNUG30386</strain>
    </source>
</reference>
<dbReference type="Gene3D" id="3.30.70.270">
    <property type="match status" value="1"/>
</dbReference>
<dbReference type="GO" id="GO:0008168">
    <property type="term" value="F:methyltransferase activity"/>
    <property type="evidence" value="ECO:0007669"/>
    <property type="project" value="UniProtKB-KW"/>
</dbReference>
<comment type="caution">
    <text evidence="8">The sequence shown here is derived from an EMBL/GenBank/DDBJ whole genome shotgun (WGS) entry which is preliminary data.</text>
</comment>
<evidence type="ECO:0000313" key="9">
    <source>
        <dbReference type="Proteomes" id="UP000241048"/>
    </source>
</evidence>
<dbReference type="GO" id="GO:0032259">
    <property type="term" value="P:methylation"/>
    <property type="evidence" value="ECO:0007669"/>
    <property type="project" value="UniProtKB-KW"/>
</dbReference>
<keyword evidence="6" id="KW-0175">Coiled coil</keyword>
<evidence type="ECO:0000256" key="5">
    <source>
        <dbReference type="ARBA" id="ARBA00022932"/>
    </source>
</evidence>
<organism evidence="8 9">
    <name type="scientific">Clostridium fessum</name>
    <dbReference type="NCBI Taxonomy" id="2126740"/>
    <lineage>
        <taxon>Bacteria</taxon>
        <taxon>Bacillati</taxon>
        <taxon>Bacillota</taxon>
        <taxon>Clostridia</taxon>
        <taxon>Eubacteriales</taxon>
        <taxon>Clostridiaceae</taxon>
        <taxon>Clostridium</taxon>
    </lineage>
</organism>
<evidence type="ECO:0000256" key="2">
    <source>
        <dbReference type="ARBA" id="ARBA00022457"/>
    </source>
</evidence>
<dbReference type="EMBL" id="PYLO01000001">
    <property type="protein sequence ID" value="PST38974.1"/>
    <property type="molecule type" value="Genomic_DNA"/>
</dbReference>
<dbReference type="Pfam" id="PF00817">
    <property type="entry name" value="IMS"/>
    <property type="match status" value="1"/>
</dbReference>
<dbReference type="GO" id="GO:0005829">
    <property type="term" value="C:cytosol"/>
    <property type="evidence" value="ECO:0007669"/>
    <property type="project" value="TreeGrafter"/>
</dbReference>
<feature type="coiled-coil region" evidence="6">
    <location>
        <begin position="452"/>
        <end position="480"/>
    </location>
</feature>
<dbReference type="PROSITE" id="PS50173">
    <property type="entry name" value="UMUC"/>
    <property type="match status" value="1"/>
</dbReference>
<dbReference type="InterPro" id="IPR043128">
    <property type="entry name" value="Rev_trsase/Diguanyl_cyclase"/>
</dbReference>
<dbReference type="PANTHER" id="PTHR11076:SF35">
    <property type="entry name" value="DNA REPAIR PROTEIN HOMOLOG YOBH"/>
    <property type="match status" value="1"/>
</dbReference>
<dbReference type="Proteomes" id="UP000241048">
    <property type="component" value="Unassembled WGS sequence"/>
</dbReference>